<dbReference type="GO" id="GO:0006383">
    <property type="term" value="P:transcription by RNA polymerase III"/>
    <property type="evidence" value="ECO:0007669"/>
    <property type="project" value="TreeGrafter"/>
</dbReference>
<dbReference type="GO" id="GO:0000127">
    <property type="term" value="C:transcription factor TFIIIC complex"/>
    <property type="evidence" value="ECO:0007669"/>
    <property type="project" value="TreeGrafter"/>
</dbReference>
<organism evidence="5 6">
    <name type="scientific">Ascobolus immersus RN42</name>
    <dbReference type="NCBI Taxonomy" id="1160509"/>
    <lineage>
        <taxon>Eukaryota</taxon>
        <taxon>Fungi</taxon>
        <taxon>Dikarya</taxon>
        <taxon>Ascomycota</taxon>
        <taxon>Pezizomycotina</taxon>
        <taxon>Pezizomycetes</taxon>
        <taxon>Pezizales</taxon>
        <taxon>Ascobolaceae</taxon>
        <taxon>Ascobolus</taxon>
    </lineage>
</organism>
<evidence type="ECO:0000256" key="1">
    <source>
        <dbReference type="ARBA" id="ARBA00004123"/>
    </source>
</evidence>
<dbReference type="Gene3D" id="2.130.10.10">
    <property type="entry name" value="YVTN repeat-like/Quinoprotein amine dehydrogenase"/>
    <property type="match status" value="1"/>
</dbReference>
<keyword evidence="2" id="KW-0804">Transcription</keyword>
<evidence type="ECO:0000256" key="3">
    <source>
        <dbReference type="ARBA" id="ARBA00023242"/>
    </source>
</evidence>
<evidence type="ECO:0000256" key="4">
    <source>
        <dbReference type="SAM" id="MobiDB-lite"/>
    </source>
</evidence>
<feature type="compositionally biased region" description="Basic and acidic residues" evidence="4">
    <location>
        <begin position="717"/>
        <end position="740"/>
    </location>
</feature>
<dbReference type="InterPro" id="IPR036322">
    <property type="entry name" value="WD40_repeat_dom_sf"/>
</dbReference>
<dbReference type="STRING" id="1160509.A0A3N4IHH4"/>
<feature type="compositionally biased region" description="Basic residues" evidence="4">
    <location>
        <begin position="1"/>
        <end position="11"/>
    </location>
</feature>
<gene>
    <name evidence="5" type="ORF">BJ508DRAFT_412218</name>
</gene>
<keyword evidence="3" id="KW-0539">Nucleus</keyword>
<accession>A0A3N4IHH4</accession>
<feature type="region of interest" description="Disordered" evidence="4">
    <location>
        <begin position="1"/>
        <end position="156"/>
    </location>
</feature>
<dbReference type="InterPro" id="IPR052416">
    <property type="entry name" value="GTF3C_component"/>
</dbReference>
<feature type="region of interest" description="Disordered" evidence="4">
    <location>
        <begin position="691"/>
        <end position="740"/>
    </location>
</feature>
<dbReference type="GO" id="GO:0005634">
    <property type="term" value="C:nucleus"/>
    <property type="evidence" value="ECO:0007669"/>
    <property type="project" value="UniProtKB-SubCell"/>
</dbReference>
<dbReference type="OrthoDB" id="4703at2759"/>
<evidence type="ECO:0000313" key="5">
    <source>
        <dbReference type="EMBL" id="RPA85076.1"/>
    </source>
</evidence>
<dbReference type="SUPFAM" id="SSF50978">
    <property type="entry name" value="WD40 repeat-like"/>
    <property type="match status" value="1"/>
</dbReference>
<dbReference type="AlphaFoldDB" id="A0A3N4IHH4"/>
<evidence type="ECO:0000256" key="2">
    <source>
        <dbReference type="ARBA" id="ARBA00023163"/>
    </source>
</evidence>
<feature type="compositionally biased region" description="Basic residues" evidence="4">
    <location>
        <begin position="92"/>
        <end position="103"/>
    </location>
</feature>
<dbReference type="PANTHER" id="PTHR15052:SF2">
    <property type="entry name" value="GENERAL TRANSCRIPTION FACTOR 3C POLYPEPTIDE 2"/>
    <property type="match status" value="1"/>
</dbReference>
<dbReference type="InterPro" id="IPR015943">
    <property type="entry name" value="WD40/YVTN_repeat-like_dom_sf"/>
</dbReference>
<sequence>MSSSRPRRRATTAKSYKTDPFADLDLSDEDLSKTADAASPPDDDDSDPDAQLSSALSEPDEEDEDEIEASEEEDASEDDDFDISGDEVVPVKRGRGPGKKGKGLPKTPTEKRIPKFYLYPKPNAGTRKSQQSAPSRSDAAQLTNTPSAHFTTIKSRKKSRITSTFGKSRVALVKGVLVRDRWVDIPFVPTRERLLLGGISEEEKKEKERKKGWGEEQMKEEYLNDDKQVMREVALDELTEYLPEKKDDLIRAVIGPIDDPKLVEFPAFATQSLAAAVRHDKKGWFFNAAGDVSAMVFLSPDKPEDENETWYQYLLVATRNLVGREFDPQSGKCCLQLWRFVANRDGSLNPDEGNAGLVAVIAGNWGGTVDMVSVPLPLGFPNDNSLGRFIAVLGGDGQVHIIKIPLPSYAHNATISLLVESPSYLLTPHPGTPTNPTPYFTALTFPTPTTIALGLSNGYLSTYSLHPFHPIPTFHFPVHSALITSISSTSVPTLILTTSVSGTHQLTSLLRPATDHIASLRTRLPTPFITYSPLLDSALIWDESNAAKLAPLSRFNGAVLVSKHMGGGNIRDAAASSHHPFVLSCGWEGTALVANVVRRAFHGKGRAWQCIWFRCVWSVREEMIRILEGFKAEEVMRREGERGEDGEGVVWEKKAGVQRVAWMERGKSEVSAWAAAAVGCGLVRVEDLAVDTGGVEPTPEEEGLLVKPDDEEEEETKQEKEEIVGEKEGEVVAEGDKMEE</sequence>
<dbReference type="EMBL" id="ML119655">
    <property type="protein sequence ID" value="RPA85076.1"/>
    <property type="molecule type" value="Genomic_DNA"/>
</dbReference>
<protein>
    <recommendedName>
        <fullName evidence="7">WD40 repeat-like protein</fullName>
    </recommendedName>
</protein>
<evidence type="ECO:0008006" key="7">
    <source>
        <dbReference type="Google" id="ProtNLM"/>
    </source>
</evidence>
<feature type="compositionally biased region" description="Polar residues" evidence="4">
    <location>
        <begin position="126"/>
        <end position="153"/>
    </location>
</feature>
<feature type="compositionally biased region" description="Acidic residues" evidence="4">
    <location>
        <begin position="58"/>
        <end position="85"/>
    </location>
</feature>
<evidence type="ECO:0000313" key="6">
    <source>
        <dbReference type="Proteomes" id="UP000275078"/>
    </source>
</evidence>
<proteinExistence type="predicted"/>
<name>A0A3N4IHH4_ASCIM</name>
<dbReference type="PANTHER" id="PTHR15052">
    <property type="entry name" value="RNA POLYMERASE III TRANSCRIPTION INITIATION FACTOR COMPLEX SUBUNIT"/>
    <property type="match status" value="1"/>
</dbReference>
<reference evidence="5 6" key="1">
    <citation type="journal article" date="2018" name="Nat. Ecol. Evol.">
        <title>Pezizomycetes genomes reveal the molecular basis of ectomycorrhizal truffle lifestyle.</title>
        <authorList>
            <person name="Murat C."/>
            <person name="Payen T."/>
            <person name="Noel B."/>
            <person name="Kuo A."/>
            <person name="Morin E."/>
            <person name="Chen J."/>
            <person name="Kohler A."/>
            <person name="Krizsan K."/>
            <person name="Balestrini R."/>
            <person name="Da Silva C."/>
            <person name="Montanini B."/>
            <person name="Hainaut M."/>
            <person name="Levati E."/>
            <person name="Barry K.W."/>
            <person name="Belfiori B."/>
            <person name="Cichocki N."/>
            <person name="Clum A."/>
            <person name="Dockter R.B."/>
            <person name="Fauchery L."/>
            <person name="Guy J."/>
            <person name="Iotti M."/>
            <person name="Le Tacon F."/>
            <person name="Lindquist E.A."/>
            <person name="Lipzen A."/>
            <person name="Malagnac F."/>
            <person name="Mello A."/>
            <person name="Molinier V."/>
            <person name="Miyauchi S."/>
            <person name="Poulain J."/>
            <person name="Riccioni C."/>
            <person name="Rubini A."/>
            <person name="Sitrit Y."/>
            <person name="Splivallo R."/>
            <person name="Traeger S."/>
            <person name="Wang M."/>
            <person name="Zifcakova L."/>
            <person name="Wipf D."/>
            <person name="Zambonelli A."/>
            <person name="Paolocci F."/>
            <person name="Nowrousian M."/>
            <person name="Ottonello S."/>
            <person name="Baldrian P."/>
            <person name="Spatafora J.W."/>
            <person name="Henrissat B."/>
            <person name="Nagy L.G."/>
            <person name="Aury J.M."/>
            <person name="Wincker P."/>
            <person name="Grigoriev I.V."/>
            <person name="Bonfante P."/>
            <person name="Martin F.M."/>
        </authorList>
    </citation>
    <scope>NUCLEOTIDE SEQUENCE [LARGE SCALE GENOMIC DNA]</scope>
    <source>
        <strain evidence="5 6">RN42</strain>
    </source>
</reference>
<dbReference type="Proteomes" id="UP000275078">
    <property type="component" value="Unassembled WGS sequence"/>
</dbReference>
<comment type="subcellular location">
    <subcellularLocation>
        <location evidence="1">Nucleus</location>
    </subcellularLocation>
</comment>
<feature type="compositionally biased region" description="Acidic residues" evidence="4">
    <location>
        <begin position="698"/>
        <end position="716"/>
    </location>
</feature>
<keyword evidence="6" id="KW-1185">Reference proteome</keyword>